<gene>
    <name evidence="2" type="ORF">SAMN04487928_105141</name>
</gene>
<name>A0A1I5S605_9FIRM</name>
<feature type="region of interest" description="Disordered" evidence="1">
    <location>
        <begin position="1"/>
        <end position="33"/>
    </location>
</feature>
<dbReference type="OrthoDB" id="243939at2"/>
<protein>
    <submittedName>
        <fullName evidence="2">Uncharacterized protein</fullName>
    </submittedName>
</protein>
<dbReference type="RefSeq" id="WP_074885205.1">
    <property type="nucleotide sequence ID" value="NZ_FOXO01000005.1"/>
</dbReference>
<dbReference type="Proteomes" id="UP000182624">
    <property type="component" value="Unassembled WGS sequence"/>
</dbReference>
<evidence type="ECO:0000313" key="2">
    <source>
        <dbReference type="EMBL" id="SFP66107.1"/>
    </source>
</evidence>
<sequence>MKTRQEIVKDLNERKEKLSKAKNEAERRLRNAPEGKLRVSVKSKKSRYYQILSADDTRGKYINKDNLKTAKKLADKYYCKKLIMTIKQELADIERCIRILTSNHNGKNDLAGTECINAEDVYSHLHDGRKELVSPIMVDAEENALCWAKKDYIKSDYEPAEKIYLTKKGDMVRSKSEAMLADMYYEMGALYRYECGLVLKNGKCVYPDFTLLNKRTRQLIYHEHLGRLDDEKYRLKALRKLEAYRENGIYTAKNLFLTYEVDGCPLNIERVKKNVTAFLE</sequence>
<dbReference type="AlphaFoldDB" id="A0A1I5S605"/>
<organism evidence="2 3">
    <name type="scientific">Butyrivibrio proteoclasticus</name>
    <dbReference type="NCBI Taxonomy" id="43305"/>
    <lineage>
        <taxon>Bacteria</taxon>
        <taxon>Bacillati</taxon>
        <taxon>Bacillota</taxon>
        <taxon>Clostridia</taxon>
        <taxon>Lachnospirales</taxon>
        <taxon>Lachnospiraceae</taxon>
        <taxon>Butyrivibrio</taxon>
    </lineage>
</organism>
<accession>A0A1I5S605</accession>
<keyword evidence="3" id="KW-1185">Reference proteome</keyword>
<proteinExistence type="predicted"/>
<evidence type="ECO:0000256" key="1">
    <source>
        <dbReference type="SAM" id="MobiDB-lite"/>
    </source>
</evidence>
<evidence type="ECO:0000313" key="3">
    <source>
        <dbReference type="Proteomes" id="UP000182624"/>
    </source>
</evidence>
<reference evidence="3" key="1">
    <citation type="submission" date="2016-10" db="EMBL/GenBank/DDBJ databases">
        <authorList>
            <person name="Varghese N."/>
            <person name="Submissions S."/>
        </authorList>
    </citation>
    <scope>NUCLEOTIDE SEQUENCE [LARGE SCALE GENOMIC DNA]</scope>
    <source>
        <strain evidence="3">P18</strain>
    </source>
</reference>
<dbReference type="EMBL" id="FOXO01000005">
    <property type="protein sequence ID" value="SFP66107.1"/>
    <property type="molecule type" value="Genomic_DNA"/>
</dbReference>